<dbReference type="EMBL" id="CM001402">
    <property type="protein sequence ID" value="EHO40455.1"/>
    <property type="molecule type" value="Genomic_DNA"/>
</dbReference>
<dbReference type="OrthoDB" id="9812624at2"/>
<name>H1XU12_CALAY</name>
<dbReference type="Pfam" id="PF04773">
    <property type="entry name" value="FecR"/>
    <property type="match status" value="1"/>
</dbReference>
<reference evidence="3 4" key="1">
    <citation type="submission" date="2011-09" db="EMBL/GenBank/DDBJ databases">
        <title>The permanent draft genome of Caldithrix abyssi DSM 13497.</title>
        <authorList>
            <consortium name="US DOE Joint Genome Institute (JGI-PGF)"/>
            <person name="Lucas S."/>
            <person name="Han J."/>
            <person name="Lapidus A."/>
            <person name="Bruce D."/>
            <person name="Goodwin L."/>
            <person name="Pitluck S."/>
            <person name="Peters L."/>
            <person name="Kyrpides N."/>
            <person name="Mavromatis K."/>
            <person name="Ivanova N."/>
            <person name="Mikhailova N."/>
            <person name="Chertkov O."/>
            <person name="Detter J.C."/>
            <person name="Tapia R."/>
            <person name="Han C."/>
            <person name="Land M."/>
            <person name="Hauser L."/>
            <person name="Markowitz V."/>
            <person name="Cheng J.-F."/>
            <person name="Hugenholtz P."/>
            <person name="Woyke T."/>
            <person name="Wu D."/>
            <person name="Spring S."/>
            <person name="Brambilla E."/>
            <person name="Klenk H.-P."/>
            <person name="Eisen J.A."/>
        </authorList>
    </citation>
    <scope>NUCLEOTIDE SEQUENCE [LARGE SCALE GENOMIC DNA]</scope>
    <source>
        <strain evidence="3 4">DSM 13497</strain>
    </source>
</reference>
<dbReference type="KEGG" id="caby:Cabys_145"/>
<sequence length="230" mass="26075" precursor="true">MKLLFNLKYIVLIILIFLFSSLTAANEPIAIVIKAKGKVFLVHQGSKKGKPVRRGTRIYHNQSILTKQKSFAIIKYIDNGGVVRIQANSFCRFEGKKQKNSLFKNLYLEVGSIFNRVFKEKGEFRVTTPTSVASVKGTKFWVKQEFKGATYYFGEDGVVEISNGRGVALLKAGMTGIVNSPNSKPIVRKTRSGEKPELKEDQRADEFRLEFEDARGNTKTIKFKIRKENE</sequence>
<gene>
    <name evidence="2" type="primary">fecR</name>
    <name evidence="2" type="ORF">Cabys_145</name>
    <name evidence="3" type="ORF">Calab_0817</name>
</gene>
<dbReference type="Gene3D" id="2.60.120.1440">
    <property type="match status" value="1"/>
</dbReference>
<dbReference type="InterPro" id="IPR006860">
    <property type="entry name" value="FecR"/>
</dbReference>
<dbReference type="HOGENOM" id="CLU_1203011_0_0_0"/>
<evidence type="ECO:0000313" key="2">
    <source>
        <dbReference type="EMBL" id="APF16896.1"/>
    </source>
</evidence>
<evidence type="ECO:0000259" key="1">
    <source>
        <dbReference type="Pfam" id="PF04773"/>
    </source>
</evidence>
<dbReference type="PANTHER" id="PTHR38731">
    <property type="entry name" value="LIPL45-RELATED LIPOPROTEIN-RELATED"/>
    <property type="match status" value="1"/>
</dbReference>
<accession>H1XU12</accession>
<dbReference type="eggNOG" id="COG3712">
    <property type="taxonomic scope" value="Bacteria"/>
</dbReference>
<dbReference type="PaxDb" id="880073-Calab_0817"/>
<protein>
    <submittedName>
        <fullName evidence="2">FecR protein</fullName>
    </submittedName>
</protein>
<proteinExistence type="predicted"/>
<evidence type="ECO:0000313" key="4">
    <source>
        <dbReference type="Proteomes" id="UP000004671"/>
    </source>
</evidence>
<dbReference type="Proteomes" id="UP000183868">
    <property type="component" value="Chromosome"/>
</dbReference>
<dbReference type="EMBL" id="CP018099">
    <property type="protein sequence ID" value="APF16896.1"/>
    <property type="molecule type" value="Genomic_DNA"/>
</dbReference>
<evidence type="ECO:0000313" key="3">
    <source>
        <dbReference type="EMBL" id="EHO40455.1"/>
    </source>
</evidence>
<organism evidence="3 4">
    <name type="scientific">Caldithrix abyssi DSM 13497</name>
    <dbReference type="NCBI Taxonomy" id="880073"/>
    <lineage>
        <taxon>Bacteria</taxon>
        <taxon>Pseudomonadati</taxon>
        <taxon>Calditrichota</taxon>
        <taxon>Calditrichia</taxon>
        <taxon>Calditrichales</taxon>
        <taxon>Calditrichaceae</taxon>
        <taxon>Caldithrix</taxon>
    </lineage>
</organism>
<evidence type="ECO:0000313" key="5">
    <source>
        <dbReference type="Proteomes" id="UP000183868"/>
    </source>
</evidence>
<dbReference type="InParanoid" id="H1XU12"/>
<dbReference type="Proteomes" id="UP000004671">
    <property type="component" value="Chromosome"/>
</dbReference>
<dbReference type="AlphaFoldDB" id="H1XU12"/>
<reference evidence="2 5" key="2">
    <citation type="submission" date="2016-11" db="EMBL/GenBank/DDBJ databases">
        <title>Genomic analysis of Caldithrix abyssi and proposal of a novel bacterial phylum Caldithrichaeota.</title>
        <authorList>
            <person name="Kublanov I."/>
            <person name="Sigalova O."/>
            <person name="Gavrilov S."/>
            <person name="Lebedinsky A."/>
            <person name="Ivanova N."/>
            <person name="Daum C."/>
            <person name="Reddy T."/>
            <person name="Klenk H.P."/>
            <person name="Goker M."/>
            <person name="Reva O."/>
            <person name="Miroshnichenko M."/>
            <person name="Kyprides N."/>
            <person name="Woyke T."/>
            <person name="Gelfand M."/>
        </authorList>
    </citation>
    <scope>NUCLEOTIDE SEQUENCE [LARGE SCALE GENOMIC DNA]</scope>
    <source>
        <strain evidence="2 5">LF13</strain>
    </source>
</reference>
<feature type="domain" description="FecR protein" evidence="1">
    <location>
        <begin position="64"/>
        <end position="147"/>
    </location>
</feature>
<dbReference type="PANTHER" id="PTHR38731:SF1">
    <property type="entry name" value="FECR PROTEIN DOMAIN-CONTAINING PROTEIN"/>
    <property type="match status" value="1"/>
</dbReference>
<dbReference type="RefSeq" id="WP_006927440.1">
    <property type="nucleotide sequence ID" value="NZ_CM001402.1"/>
</dbReference>
<dbReference type="STRING" id="880073.Cabys_145"/>
<keyword evidence="4" id="KW-1185">Reference proteome</keyword>